<dbReference type="RefSeq" id="WP_238748234.1">
    <property type="nucleotide sequence ID" value="NZ_JAKOOW010000033.1"/>
</dbReference>
<organism evidence="1 2">
    <name type="scientific">Kingella pumchi</name>
    <dbReference type="NCBI Taxonomy" id="2779506"/>
    <lineage>
        <taxon>Bacteria</taxon>
        <taxon>Pseudomonadati</taxon>
        <taxon>Pseudomonadota</taxon>
        <taxon>Betaproteobacteria</taxon>
        <taxon>Neisseriales</taxon>
        <taxon>Neisseriaceae</taxon>
        <taxon>Kingella</taxon>
    </lineage>
</organism>
<comment type="caution">
    <text evidence="1">The sequence shown here is derived from an EMBL/GenBank/DDBJ whole genome shotgun (WGS) entry which is preliminary data.</text>
</comment>
<name>A0ABS9NPH8_9NEIS</name>
<gene>
    <name evidence="1" type="ORF">MB824_09360</name>
</gene>
<evidence type="ECO:0000313" key="1">
    <source>
        <dbReference type="EMBL" id="MCG6504703.1"/>
    </source>
</evidence>
<proteinExistence type="predicted"/>
<reference evidence="1 2" key="1">
    <citation type="submission" date="2022-02" db="EMBL/GenBank/DDBJ databases">
        <title>Genome sequence data of Kingella unionensis sp. nov. strain CICC 24913 (CCUG 75125).</title>
        <authorList>
            <person name="Xiao M."/>
        </authorList>
    </citation>
    <scope>NUCLEOTIDE SEQUENCE [LARGE SCALE GENOMIC DNA]</scope>
    <source>
        <strain evidence="1 2">CICC 24913</strain>
    </source>
</reference>
<dbReference type="EMBL" id="JAKOOW010000033">
    <property type="protein sequence ID" value="MCG6504703.1"/>
    <property type="molecule type" value="Genomic_DNA"/>
</dbReference>
<accession>A0ABS9NPH8</accession>
<keyword evidence="2" id="KW-1185">Reference proteome</keyword>
<evidence type="ECO:0000313" key="2">
    <source>
        <dbReference type="Proteomes" id="UP001298424"/>
    </source>
</evidence>
<protein>
    <submittedName>
        <fullName evidence="1">Uncharacterized protein</fullName>
    </submittedName>
</protein>
<sequence>MEHLGRYWQQHPPAHLLIAQYVGYQAAEPQQQMDADEAIGAMGGAVLSEAEFDALLREKGIIT</sequence>
<dbReference type="Proteomes" id="UP001298424">
    <property type="component" value="Unassembled WGS sequence"/>
</dbReference>